<reference evidence="2 3" key="1">
    <citation type="submission" date="2023-07" db="EMBL/GenBank/DDBJ databases">
        <title>Sorghum-associated microbial communities from plants grown in Nebraska, USA.</title>
        <authorList>
            <person name="Schachtman D."/>
        </authorList>
    </citation>
    <scope>NUCLEOTIDE SEQUENCE [LARGE SCALE GENOMIC DNA]</scope>
    <source>
        <strain evidence="2 3">CC351</strain>
    </source>
</reference>
<dbReference type="EMBL" id="JAUSRL010000009">
    <property type="protein sequence ID" value="MDP9961972.1"/>
    <property type="molecule type" value="Genomic_DNA"/>
</dbReference>
<dbReference type="RefSeq" id="WP_306846224.1">
    <property type="nucleotide sequence ID" value="NZ_JAUSRL010000009.1"/>
</dbReference>
<name>A0ABT9SRC1_9FLAO</name>
<protein>
    <submittedName>
        <fullName evidence="2">Uncharacterized protein</fullName>
    </submittedName>
</protein>
<dbReference type="Proteomes" id="UP001235513">
    <property type="component" value="Unassembled WGS sequence"/>
</dbReference>
<comment type="caution">
    <text evidence="2">The sequence shown here is derived from an EMBL/GenBank/DDBJ whole genome shotgun (WGS) entry which is preliminary data.</text>
</comment>
<proteinExistence type="predicted"/>
<sequence>MKRKTTADAEASIHSHPTKTEVVGEKVYSGNAQEPSATDTTTFANTVQMLLLAH</sequence>
<evidence type="ECO:0000313" key="3">
    <source>
        <dbReference type="Proteomes" id="UP001235513"/>
    </source>
</evidence>
<evidence type="ECO:0000313" key="2">
    <source>
        <dbReference type="EMBL" id="MDP9961972.1"/>
    </source>
</evidence>
<keyword evidence="3" id="KW-1185">Reference proteome</keyword>
<organism evidence="2 3">
    <name type="scientific">Chryseobacterium lathyri</name>
    <dbReference type="NCBI Taxonomy" id="395933"/>
    <lineage>
        <taxon>Bacteria</taxon>
        <taxon>Pseudomonadati</taxon>
        <taxon>Bacteroidota</taxon>
        <taxon>Flavobacteriia</taxon>
        <taxon>Flavobacteriales</taxon>
        <taxon>Weeksellaceae</taxon>
        <taxon>Chryseobacterium group</taxon>
        <taxon>Chryseobacterium</taxon>
    </lineage>
</organism>
<gene>
    <name evidence="2" type="ORF">J2T04_003900</name>
</gene>
<accession>A0ABT9SRC1</accession>
<evidence type="ECO:0000256" key="1">
    <source>
        <dbReference type="SAM" id="MobiDB-lite"/>
    </source>
</evidence>
<feature type="region of interest" description="Disordered" evidence="1">
    <location>
        <begin position="1"/>
        <end position="22"/>
    </location>
</feature>